<dbReference type="Pfam" id="PF00483">
    <property type="entry name" value="NTP_transferase"/>
    <property type="match status" value="1"/>
</dbReference>
<dbReference type="PANTHER" id="PTHR43584:SF5">
    <property type="entry name" value="PROTEIN LICC"/>
    <property type="match status" value="1"/>
</dbReference>
<dbReference type="SUPFAM" id="SSF53448">
    <property type="entry name" value="Nucleotide-diphospho-sugar transferases"/>
    <property type="match status" value="1"/>
</dbReference>
<protein>
    <submittedName>
        <fullName evidence="4">Choline kinase</fullName>
    </submittedName>
</protein>
<dbReference type="GO" id="GO:0016779">
    <property type="term" value="F:nucleotidyltransferase activity"/>
    <property type="evidence" value="ECO:0007669"/>
    <property type="project" value="UniProtKB-KW"/>
</dbReference>
<sequence length="226" mass="25900">MAAGLGTRMRPLTEQIPKPLVPVMGTPLIETVICALERRGIKRIYVVVGYLKEQFSYLLEKYDNLEIVENKEYLKKNNISSLYAVRDILGSSDCFICEADLYVPDDTIFLRQYSTSCYFGKMIEGYSSDWVFDVQNGNITRVGKGGTDTYNMAGISYWKRSDALIIKKAIEASYKKPGHEKLFWDEIVDQELKRLKVQVEEISPESVIEVDTLEELSQLDSRYKTC</sequence>
<evidence type="ECO:0000259" key="3">
    <source>
        <dbReference type="Pfam" id="PF00483"/>
    </source>
</evidence>
<keyword evidence="4" id="KW-0418">Kinase</keyword>
<evidence type="ECO:0000313" key="5">
    <source>
        <dbReference type="Proteomes" id="UP000283513"/>
    </source>
</evidence>
<dbReference type="Proteomes" id="UP000283513">
    <property type="component" value="Unassembled WGS sequence"/>
</dbReference>
<dbReference type="InterPro" id="IPR005835">
    <property type="entry name" value="NTP_transferase_dom"/>
</dbReference>
<dbReference type="AlphaFoldDB" id="A0A413YVM1"/>
<evidence type="ECO:0000256" key="1">
    <source>
        <dbReference type="ARBA" id="ARBA00022679"/>
    </source>
</evidence>
<keyword evidence="2" id="KW-0548">Nucleotidyltransferase</keyword>
<dbReference type="EMBL" id="QSHO01000022">
    <property type="protein sequence ID" value="RHC13115.1"/>
    <property type="molecule type" value="Genomic_DNA"/>
</dbReference>
<reference evidence="4 5" key="1">
    <citation type="submission" date="2018-08" db="EMBL/GenBank/DDBJ databases">
        <title>A genome reference for cultivated species of the human gut microbiota.</title>
        <authorList>
            <person name="Zou Y."/>
            <person name="Xue W."/>
            <person name="Luo G."/>
        </authorList>
    </citation>
    <scope>NUCLEOTIDE SEQUENCE [LARGE SCALE GENOMIC DNA]</scope>
    <source>
        <strain evidence="4 5">AM37-1AC</strain>
    </source>
</reference>
<dbReference type="InterPro" id="IPR050065">
    <property type="entry name" value="GlmU-like"/>
</dbReference>
<organism evidence="4 5">
    <name type="scientific">Roseburia intestinalis</name>
    <dbReference type="NCBI Taxonomy" id="166486"/>
    <lineage>
        <taxon>Bacteria</taxon>
        <taxon>Bacillati</taxon>
        <taxon>Bacillota</taxon>
        <taxon>Clostridia</taxon>
        <taxon>Lachnospirales</taxon>
        <taxon>Lachnospiraceae</taxon>
        <taxon>Roseburia</taxon>
    </lineage>
</organism>
<name>A0A413YVM1_9FIRM</name>
<dbReference type="PANTHER" id="PTHR43584">
    <property type="entry name" value="NUCLEOTIDYL TRANSFERASE"/>
    <property type="match status" value="1"/>
</dbReference>
<keyword evidence="1" id="KW-0808">Transferase</keyword>
<dbReference type="Gene3D" id="3.90.550.10">
    <property type="entry name" value="Spore Coat Polysaccharide Biosynthesis Protein SpsA, Chain A"/>
    <property type="match status" value="1"/>
</dbReference>
<dbReference type="InterPro" id="IPR029044">
    <property type="entry name" value="Nucleotide-diphossugar_trans"/>
</dbReference>
<dbReference type="GO" id="GO:0016301">
    <property type="term" value="F:kinase activity"/>
    <property type="evidence" value="ECO:0007669"/>
    <property type="project" value="UniProtKB-KW"/>
</dbReference>
<evidence type="ECO:0000313" key="4">
    <source>
        <dbReference type="EMBL" id="RHC13115.1"/>
    </source>
</evidence>
<accession>A0A413YVM1</accession>
<feature type="domain" description="Nucleotidyl transferase" evidence="3">
    <location>
        <begin position="1"/>
        <end position="114"/>
    </location>
</feature>
<comment type="caution">
    <text evidence="4">The sequence shown here is derived from an EMBL/GenBank/DDBJ whole genome shotgun (WGS) entry which is preliminary data.</text>
</comment>
<gene>
    <name evidence="4" type="ORF">DW856_17810</name>
</gene>
<evidence type="ECO:0000256" key="2">
    <source>
        <dbReference type="ARBA" id="ARBA00022695"/>
    </source>
</evidence>
<proteinExistence type="predicted"/>
<dbReference type="CDD" id="cd02523">
    <property type="entry name" value="PC_cytidylyltransferase"/>
    <property type="match status" value="1"/>
</dbReference>